<dbReference type="PANTHER" id="PTHR17630">
    <property type="entry name" value="DIENELACTONE HYDROLASE"/>
    <property type="match status" value="1"/>
</dbReference>
<dbReference type="STRING" id="230819.A0A5C3KVL4"/>
<sequence>MRSILASALAACHLHIFSSNVSPSFFVNAATSPSLAGPMGKECLEGSKYTGQTKGRNMTIAGVPTYVLVNVTKVIMYFPDIFGPFYINNELLQDHFASQGFHVLSPDYFFGDPVQNHDGEPGFNQTEWLDKSVQQANDSVPGWIRAVRELYGPNAKYSAVGYCFGAPYAMNVGATDDVVATAFAHPGLLTEDHFYRLTKPLLMSCAVETDFTFSTEALRRSHDILTETNATYHLQVFSGTIHGFTTRSDPNVPNSVWAKEQSAKSVVNWFNRFSV</sequence>
<dbReference type="GO" id="GO:0016787">
    <property type="term" value="F:hydrolase activity"/>
    <property type="evidence" value="ECO:0007669"/>
    <property type="project" value="UniProtKB-KW"/>
</dbReference>
<gene>
    <name evidence="2" type="ORF">FA15DRAFT_593434</name>
</gene>
<keyword evidence="3" id="KW-1185">Reference proteome</keyword>
<dbReference type="AlphaFoldDB" id="A0A5C3KVL4"/>
<evidence type="ECO:0000313" key="3">
    <source>
        <dbReference type="Proteomes" id="UP000307440"/>
    </source>
</evidence>
<evidence type="ECO:0000259" key="1">
    <source>
        <dbReference type="Pfam" id="PF01738"/>
    </source>
</evidence>
<dbReference type="InterPro" id="IPR002925">
    <property type="entry name" value="Dienelactn_hydro"/>
</dbReference>
<organism evidence="2 3">
    <name type="scientific">Coprinopsis marcescibilis</name>
    <name type="common">Agaric fungus</name>
    <name type="synonym">Psathyrella marcescibilis</name>
    <dbReference type="NCBI Taxonomy" id="230819"/>
    <lineage>
        <taxon>Eukaryota</taxon>
        <taxon>Fungi</taxon>
        <taxon>Dikarya</taxon>
        <taxon>Basidiomycota</taxon>
        <taxon>Agaricomycotina</taxon>
        <taxon>Agaricomycetes</taxon>
        <taxon>Agaricomycetidae</taxon>
        <taxon>Agaricales</taxon>
        <taxon>Agaricineae</taxon>
        <taxon>Psathyrellaceae</taxon>
        <taxon>Coprinopsis</taxon>
    </lineage>
</organism>
<name>A0A5C3KVL4_COPMA</name>
<protein>
    <submittedName>
        <fullName evidence="2">Alpha/beta-hydrolase</fullName>
    </submittedName>
</protein>
<dbReference type="EMBL" id="ML210210">
    <property type="protein sequence ID" value="TFK23903.1"/>
    <property type="molecule type" value="Genomic_DNA"/>
</dbReference>
<proteinExistence type="predicted"/>
<accession>A0A5C3KVL4</accession>
<dbReference type="InterPro" id="IPR029058">
    <property type="entry name" value="AB_hydrolase_fold"/>
</dbReference>
<dbReference type="PANTHER" id="PTHR17630:SF44">
    <property type="entry name" value="PROTEIN AIM2"/>
    <property type="match status" value="1"/>
</dbReference>
<evidence type="ECO:0000313" key="2">
    <source>
        <dbReference type="EMBL" id="TFK23903.1"/>
    </source>
</evidence>
<reference evidence="2 3" key="1">
    <citation type="journal article" date="2019" name="Nat. Ecol. Evol.">
        <title>Megaphylogeny resolves global patterns of mushroom evolution.</title>
        <authorList>
            <person name="Varga T."/>
            <person name="Krizsan K."/>
            <person name="Foldi C."/>
            <person name="Dima B."/>
            <person name="Sanchez-Garcia M."/>
            <person name="Sanchez-Ramirez S."/>
            <person name="Szollosi G.J."/>
            <person name="Szarkandi J.G."/>
            <person name="Papp V."/>
            <person name="Albert L."/>
            <person name="Andreopoulos W."/>
            <person name="Angelini C."/>
            <person name="Antonin V."/>
            <person name="Barry K.W."/>
            <person name="Bougher N.L."/>
            <person name="Buchanan P."/>
            <person name="Buyck B."/>
            <person name="Bense V."/>
            <person name="Catcheside P."/>
            <person name="Chovatia M."/>
            <person name="Cooper J."/>
            <person name="Damon W."/>
            <person name="Desjardin D."/>
            <person name="Finy P."/>
            <person name="Geml J."/>
            <person name="Haridas S."/>
            <person name="Hughes K."/>
            <person name="Justo A."/>
            <person name="Karasinski D."/>
            <person name="Kautmanova I."/>
            <person name="Kiss B."/>
            <person name="Kocsube S."/>
            <person name="Kotiranta H."/>
            <person name="LaButti K.M."/>
            <person name="Lechner B.E."/>
            <person name="Liimatainen K."/>
            <person name="Lipzen A."/>
            <person name="Lukacs Z."/>
            <person name="Mihaltcheva S."/>
            <person name="Morgado L.N."/>
            <person name="Niskanen T."/>
            <person name="Noordeloos M.E."/>
            <person name="Ohm R.A."/>
            <person name="Ortiz-Santana B."/>
            <person name="Ovrebo C."/>
            <person name="Racz N."/>
            <person name="Riley R."/>
            <person name="Savchenko A."/>
            <person name="Shiryaev A."/>
            <person name="Soop K."/>
            <person name="Spirin V."/>
            <person name="Szebenyi C."/>
            <person name="Tomsovsky M."/>
            <person name="Tulloss R.E."/>
            <person name="Uehling J."/>
            <person name="Grigoriev I.V."/>
            <person name="Vagvolgyi C."/>
            <person name="Papp T."/>
            <person name="Martin F.M."/>
            <person name="Miettinen O."/>
            <person name="Hibbett D.S."/>
            <person name="Nagy L.G."/>
        </authorList>
    </citation>
    <scope>NUCLEOTIDE SEQUENCE [LARGE SCALE GENOMIC DNA]</scope>
    <source>
        <strain evidence="2 3">CBS 121175</strain>
    </source>
</reference>
<dbReference type="OrthoDB" id="1393670at2759"/>
<dbReference type="Pfam" id="PF01738">
    <property type="entry name" value="DLH"/>
    <property type="match status" value="1"/>
</dbReference>
<dbReference type="Proteomes" id="UP000307440">
    <property type="component" value="Unassembled WGS sequence"/>
</dbReference>
<dbReference type="SUPFAM" id="SSF53474">
    <property type="entry name" value="alpha/beta-Hydrolases"/>
    <property type="match status" value="1"/>
</dbReference>
<dbReference type="Gene3D" id="3.40.50.1820">
    <property type="entry name" value="alpha/beta hydrolase"/>
    <property type="match status" value="1"/>
</dbReference>
<feature type="domain" description="Dienelactone hydrolase" evidence="1">
    <location>
        <begin position="72"/>
        <end position="273"/>
    </location>
</feature>
<keyword evidence="2" id="KW-0378">Hydrolase</keyword>